<accession>A0A6L8WC42</accession>
<sequence>MRQLDMLLKTLFPMMFLVVLSLAAPANGASKEDDLRNALITNGQACAKKGDQICANACQSASKNIADKAGVDNCFWLHKKAAMGGRLKRGDPTFEKMRHQSNICTGHRDAPCAKACNAAAGDPANAQLVAQCNGEYQRVVAAHLPPKPKSKPEASMTLAQRIALMNDKGAYCKAKDSYSHDAGTQRAIMRCKRACLDKRINNANNSDQLREKMVSQCETAYYNVYRKLGK</sequence>
<proteinExistence type="predicted"/>
<evidence type="ECO:0000313" key="3">
    <source>
        <dbReference type="Proteomes" id="UP000476030"/>
    </source>
</evidence>
<reference evidence="2 3" key="1">
    <citation type="submission" date="2019-12" db="EMBL/GenBank/DDBJ databases">
        <title>Snethiella sp. nov. sp. isolated from sea sand.</title>
        <authorList>
            <person name="Kim J."/>
            <person name="Jeong S.E."/>
            <person name="Jung H.S."/>
            <person name="Jeon C.O."/>
        </authorList>
    </citation>
    <scope>NUCLEOTIDE SEQUENCE [LARGE SCALE GENOMIC DNA]</scope>
    <source>
        <strain evidence="2 3">DP05</strain>
    </source>
</reference>
<feature type="signal peptide" evidence="1">
    <location>
        <begin position="1"/>
        <end position="28"/>
    </location>
</feature>
<keyword evidence="3" id="KW-1185">Reference proteome</keyword>
<evidence type="ECO:0000313" key="2">
    <source>
        <dbReference type="EMBL" id="MZR31980.1"/>
    </source>
</evidence>
<comment type="caution">
    <text evidence="2">The sequence shown here is derived from an EMBL/GenBank/DDBJ whole genome shotgun (WGS) entry which is preliminary data.</text>
</comment>
<dbReference type="RefSeq" id="WP_161316559.1">
    <property type="nucleotide sequence ID" value="NZ_WTUW01000009.1"/>
</dbReference>
<protein>
    <recommendedName>
        <fullName evidence="4">Novel toxin 16 domain-containing protein</fullName>
    </recommendedName>
</protein>
<gene>
    <name evidence="2" type="ORF">GQE98_15180</name>
</gene>
<name>A0A6L8WC42_9PROT</name>
<feature type="chain" id="PRO_5026824692" description="Novel toxin 16 domain-containing protein" evidence="1">
    <location>
        <begin position="29"/>
        <end position="230"/>
    </location>
</feature>
<keyword evidence="1" id="KW-0732">Signal</keyword>
<dbReference type="EMBL" id="WTUW01000009">
    <property type="protein sequence ID" value="MZR31980.1"/>
    <property type="molecule type" value="Genomic_DNA"/>
</dbReference>
<evidence type="ECO:0008006" key="4">
    <source>
        <dbReference type="Google" id="ProtNLM"/>
    </source>
</evidence>
<dbReference type="AlphaFoldDB" id="A0A6L8WC42"/>
<organism evidence="2 3">
    <name type="scientific">Sneathiella litorea</name>
    <dbReference type="NCBI Taxonomy" id="2606216"/>
    <lineage>
        <taxon>Bacteria</taxon>
        <taxon>Pseudomonadati</taxon>
        <taxon>Pseudomonadota</taxon>
        <taxon>Alphaproteobacteria</taxon>
        <taxon>Sneathiellales</taxon>
        <taxon>Sneathiellaceae</taxon>
        <taxon>Sneathiella</taxon>
    </lineage>
</organism>
<evidence type="ECO:0000256" key="1">
    <source>
        <dbReference type="SAM" id="SignalP"/>
    </source>
</evidence>
<dbReference type="Proteomes" id="UP000476030">
    <property type="component" value="Unassembled WGS sequence"/>
</dbReference>